<dbReference type="PANTHER" id="PTHR12001:SF69">
    <property type="entry name" value="ALL TRANS-POLYPRENYL-DIPHOSPHATE SYNTHASE PDSS1"/>
    <property type="match status" value="1"/>
</dbReference>
<evidence type="ECO:0000256" key="3">
    <source>
        <dbReference type="ARBA" id="ARBA00022679"/>
    </source>
</evidence>
<evidence type="ECO:0000256" key="4">
    <source>
        <dbReference type="ARBA" id="ARBA00022723"/>
    </source>
</evidence>
<dbReference type="GO" id="GO:0046872">
    <property type="term" value="F:metal ion binding"/>
    <property type="evidence" value="ECO:0007669"/>
    <property type="project" value="UniProtKB-KW"/>
</dbReference>
<dbReference type="Pfam" id="PF00348">
    <property type="entry name" value="polyprenyl_synt"/>
    <property type="match status" value="1"/>
</dbReference>
<keyword evidence="6" id="KW-0414">Isoprene biosynthesis</keyword>
<dbReference type="SUPFAM" id="SSF48576">
    <property type="entry name" value="Terpenoid synthases"/>
    <property type="match status" value="1"/>
</dbReference>
<evidence type="ECO:0000256" key="1">
    <source>
        <dbReference type="ARBA" id="ARBA00001946"/>
    </source>
</evidence>
<accession>A0A9N9AZ15</accession>
<sequence>MALNPSYYGSAKRYIIYPYYYNRNSVTSDTNCSYKIIFKNKDNVCYNLLHLNKVSSIPFSFANNGNKASLHTSSNPKITTTKPATIFERVTDSFKLFRNSIFKVKTSTNSDNSSWNQVISEAKNLVQYDQSSAGGDINFRNSDSISYIDPMKLLGGDILDLTQNIKRLLSSKHPVLESISKYYFTSQGKHLRPLLVLLMSQATSLAPKQYQISPANYYEIIDTPLSSSPSSSSSFSELINESPKEIYQPSLSVQGTIILPTQRRLAEITEMIHTASLLHDDVIDTSETRRNQPSANASFGNKMTILAGDFLLARATIALARLRNPEIIELYATIITNLVEESEKVSTFDYYMEKSYMKTASLLANSCRGASILGGCTPEIIDIAYDYGRNLGLAFQLVDDMLDFTSSSDNFGKPVGADLKLGLATAPVLYAWEEFPELGPLIDRKFKNEGDVEMAHNLVFRSKGLEKTKLLAALLCKKAATSVLKLPKSDARSALIQLTDKVLIRNK</sequence>
<dbReference type="AlphaFoldDB" id="A0A9N9AZ15"/>
<evidence type="ECO:0000313" key="7">
    <source>
        <dbReference type="EMBL" id="CAG8550146.1"/>
    </source>
</evidence>
<proteinExistence type="inferred from homology"/>
<dbReference type="EMBL" id="CAJVPL010001060">
    <property type="protein sequence ID" value="CAG8550146.1"/>
    <property type="molecule type" value="Genomic_DNA"/>
</dbReference>
<keyword evidence="4" id="KW-0479">Metal-binding</keyword>
<dbReference type="GO" id="GO:1990234">
    <property type="term" value="C:transferase complex"/>
    <property type="evidence" value="ECO:0007669"/>
    <property type="project" value="TreeGrafter"/>
</dbReference>
<dbReference type="GO" id="GO:0004659">
    <property type="term" value="F:prenyltransferase activity"/>
    <property type="evidence" value="ECO:0007669"/>
    <property type="project" value="InterPro"/>
</dbReference>
<name>A0A9N9AZ15_9GLOM</name>
<comment type="caution">
    <text evidence="7">The sequence shown here is derived from an EMBL/GenBank/DDBJ whole genome shotgun (WGS) entry which is preliminary data.</text>
</comment>
<comment type="cofactor">
    <cofactor evidence="1">
        <name>Mg(2+)</name>
        <dbReference type="ChEBI" id="CHEBI:18420"/>
    </cofactor>
</comment>
<dbReference type="GO" id="GO:0006744">
    <property type="term" value="P:ubiquinone biosynthetic process"/>
    <property type="evidence" value="ECO:0007669"/>
    <property type="project" value="TreeGrafter"/>
</dbReference>
<organism evidence="7 8">
    <name type="scientific">Ambispora gerdemannii</name>
    <dbReference type="NCBI Taxonomy" id="144530"/>
    <lineage>
        <taxon>Eukaryota</taxon>
        <taxon>Fungi</taxon>
        <taxon>Fungi incertae sedis</taxon>
        <taxon>Mucoromycota</taxon>
        <taxon>Glomeromycotina</taxon>
        <taxon>Glomeromycetes</taxon>
        <taxon>Archaeosporales</taxon>
        <taxon>Ambisporaceae</taxon>
        <taxon>Ambispora</taxon>
    </lineage>
</organism>
<keyword evidence="8" id="KW-1185">Reference proteome</keyword>
<keyword evidence="5" id="KW-0460">Magnesium</keyword>
<dbReference type="CDD" id="cd00685">
    <property type="entry name" value="Trans_IPPS_HT"/>
    <property type="match status" value="1"/>
</dbReference>
<reference evidence="7" key="1">
    <citation type="submission" date="2021-06" db="EMBL/GenBank/DDBJ databases">
        <authorList>
            <person name="Kallberg Y."/>
            <person name="Tangrot J."/>
            <person name="Rosling A."/>
        </authorList>
    </citation>
    <scope>NUCLEOTIDE SEQUENCE</scope>
    <source>
        <strain evidence="7">MT106</strain>
    </source>
</reference>
<comment type="similarity">
    <text evidence="2">Belongs to the FPP/GGPP synthase family.</text>
</comment>
<evidence type="ECO:0000256" key="2">
    <source>
        <dbReference type="ARBA" id="ARBA00006706"/>
    </source>
</evidence>
<dbReference type="Gene3D" id="1.10.600.10">
    <property type="entry name" value="Farnesyl Diphosphate Synthase"/>
    <property type="match status" value="1"/>
</dbReference>
<gene>
    <name evidence="7" type="ORF">AGERDE_LOCUS6625</name>
</gene>
<dbReference type="InterPro" id="IPR033749">
    <property type="entry name" value="Polyprenyl_synt_CS"/>
</dbReference>
<dbReference type="SFLD" id="SFLDS00005">
    <property type="entry name" value="Isoprenoid_Synthase_Type_I"/>
    <property type="match status" value="1"/>
</dbReference>
<dbReference type="Proteomes" id="UP000789831">
    <property type="component" value="Unassembled WGS sequence"/>
</dbReference>
<dbReference type="InterPro" id="IPR008949">
    <property type="entry name" value="Isoprenoid_synthase_dom_sf"/>
</dbReference>
<evidence type="ECO:0000313" key="8">
    <source>
        <dbReference type="Proteomes" id="UP000789831"/>
    </source>
</evidence>
<dbReference type="PANTHER" id="PTHR12001">
    <property type="entry name" value="GERANYLGERANYL PYROPHOSPHATE SYNTHASE"/>
    <property type="match status" value="1"/>
</dbReference>
<evidence type="ECO:0000256" key="6">
    <source>
        <dbReference type="ARBA" id="ARBA00023229"/>
    </source>
</evidence>
<keyword evidence="3" id="KW-0808">Transferase</keyword>
<evidence type="ECO:0000256" key="5">
    <source>
        <dbReference type="ARBA" id="ARBA00022842"/>
    </source>
</evidence>
<dbReference type="PROSITE" id="PS00444">
    <property type="entry name" value="POLYPRENYL_SYNTHASE_2"/>
    <property type="match status" value="1"/>
</dbReference>
<dbReference type="InterPro" id="IPR000092">
    <property type="entry name" value="Polyprenyl_synt"/>
</dbReference>
<dbReference type="GO" id="GO:0008299">
    <property type="term" value="P:isoprenoid biosynthetic process"/>
    <property type="evidence" value="ECO:0007669"/>
    <property type="project" value="UniProtKB-KW"/>
</dbReference>
<protein>
    <submittedName>
        <fullName evidence="7">3645_t:CDS:1</fullName>
    </submittedName>
</protein>
<dbReference type="OrthoDB" id="9927103at2759"/>